<dbReference type="AlphaFoldDB" id="A0A1U7CNX3"/>
<keyword evidence="1" id="KW-0472">Membrane</keyword>
<dbReference type="EMBL" id="CP019082">
    <property type="protein sequence ID" value="APW60621.1"/>
    <property type="molecule type" value="Genomic_DNA"/>
</dbReference>
<dbReference type="STRING" id="1387353.BSF38_02098"/>
<keyword evidence="1" id="KW-1133">Transmembrane helix</keyword>
<keyword evidence="3" id="KW-1185">Reference proteome</keyword>
<proteinExistence type="predicted"/>
<dbReference type="OrthoDB" id="289073at2"/>
<evidence type="ECO:0000313" key="3">
    <source>
        <dbReference type="Proteomes" id="UP000186309"/>
    </source>
</evidence>
<protein>
    <recommendedName>
        <fullName evidence="4">DUF304 domain-containing protein</fullName>
    </recommendedName>
</protein>
<organism evidence="2 3">
    <name type="scientific">Paludisphaera borealis</name>
    <dbReference type="NCBI Taxonomy" id="1387353"/>
    <lineage>
        <taxon>Bacteria</taxon>
        <taxon>Pseudomonadati</taxon>
        <taxon>Planctomycetota</taxon>
        <taxon>Planctomycetia</taxon>
        <taxon>Isosphaerales</taxon>
        <taxon>Isosphaeraceae</taxon>
        <taxon>Paludisphaera</taxon>
    </lineage>
</organism>
<evidence type="ECO:0000313" key="2">
    <source>
        <dbReference type="EMBL" id="APW60621.1"/>
    </source>
</evidence>
<reference evidence="3" key="1">
    <citation type="submission" date="2016-12" db="EMBL/GenBank/DDBJ databases">
        <title>Comparative genomics of four Isosphaeraceae planctomycetes: a common pool of plasmids and glycoside hydrolase genes.</title>
        <authorList>
            <person name="Ivanova A."/>
        </authorList>
    </citation>
    <scope>NUCLEOTIDE SEQUENCE [LARGE SCALE GENOMIC DNA]</scope>
    <source>
        <strain evidence="3">PX4</strain>
    </source>
</reference>
<evidence type="ECO:0008006" key="4">
    <source>
        <dbReference type="Google" id="ProtNLM"/>
    </source>
</evidence>
<feature type="transmembrane region" description="Helical" evidence="1">
    <location>
        <begin position="49"/>
        <end position="75"/>
    </location>
</feature>
<sequence length="206" mass="22569">MHSQGWYEPDDFDDEFDGDDFRGGLKSALSPGEDLLWSARPGLPRIRKIAVIPALFVAVITGLSGVSLAAMLGIFEQPLASPLVLITALCLAPAVLGGFILFDLVRRMIAWAGSRWRLARTIYAVTDQRAIIAQVGSTAGELQLFSFLPGMLDGTTRFEYPDGSGDVYFEGLGRLARGPVGFFGIRAVRRVDELVRETLIDPFPHW</sequence>
<dbReference type="KEGG" id="pbor:BSF38_02098"/>
<evidence type="ECO:0000256" key="1">
    <source>
        <dbReference type="SAM" id="Phobius"/>
    </source>
</evidence>
<keyword evidence="1" id="KW-0812">Transmembrane</keyword>
<name>A0A1U7CNX3_9BACT</name>
<dbReference type="RefSeq" id="WP_076345387.1">
    <property type="nucleotide sequence ID" value="NZ_CP019082.1"/>
</dbReference>
<feature type="transmembrane region" description="Helical" evidence="1">
    <location>
        <begin position="81"/>
        <end position="105"/>
    </location>
</feature>
<dbReference type="Proteomes" id="UP000186309">
    <property type="component" value="Chromosome"/>
</dbReference>
<gene>
    <name evidence="2" type="ORF">BSF38_02098</name>
</gene>
<accession>A0A1U7CNX3</accession>